<gene>
    <name evidence="3" type="ORF">DKB62_09330</name>
</gene>
<dbReference type="OrthoDB" id="9777884at2"/>
<dbReference type="InterPro" id="IPR006015">
    <property type="entry name" value="Universal_stress_UspA"/>
</dbReference>
<protein>
    <submittedName>
        <fullName evidence="3">Universal stress protein</fullName>
    </submittedName>
</protein>
<proteinExistence type="inferred from homology"/>
<evidence type="ECO:0000256" key="1">
    <source>
        <dbReference type="ARBA" id="ARBA00008791"/>
    </source>
</evidence>
<evidence type="ECO:0000313" key="4">
    <source>
        <dbReference type="Proteomes" id="UP000254337"/>
    </source>
</evidence>
<dbReference type="PRINTS" id="PR01438">
    <property type="entry name" value="UNVRSLSTRESS"/>
</dbReference>
<comment type="similarity">
    <text evidence="1">Belongs to the universal stress protein A family.</text>
</comment>
<organism evidence="3 4">
    <name type="scientific">Megasphaera stantonii</name>
    <dbReference type="NCBI Taxonomy" id="2144175"/>
    <lineage>
        <taxon>Bacteria</taxon>
        <taxon>Bacillati</taxon>
        <taxon>Bacillota</taxon>
        <taxon>Negativicutes</taxon>
        <taxon>Veillonellales</taxon>
        <taxon>Veillonellaceae</taxon>
        <taxon>Megasphaera</taxon>
    </lineage>
</organism>
<dbReference type="Gene3D" id="3.40.50.620">
    <property type="entry name" value="HUPs"/>
    <property type="match status" value="1"/>
</dbReference>
<accession>A0A346B0V3</accession>
<dbReference type="CDD" id="cd00293">
    <property type="entry name" value="USP-like"/>
    <property type="match status" value="1"/>
</dbReference>
<evidence type="ECO:0000259" key="2">
    <source>
        <dbReference type="Pfam" id="PF00582"/>
    </source>
</evidence>
<dbReference type="Proteomes" id="UP000254337">
    <property type="component" value="Chromosome"/>
</dbReference>
<dbReference type="RefSeq" id="WP_107196775.1">
    <property type="nucleotide sequence ID" value="NZ_CALYAU010000004.1"/>
</dbReference>
<evidence type="ECO:0000313" key="3">
    <source>
        <dbReference type="EMBL" id="AXL21746.1"/>
    </source>
</evidence>
<reference evidence="3 4" key="1">
    <citation type="submission" date="2018-05" db="EMBL/GenBank/DDBJ databases">
        <title>Complete genome sequence of Megasphaera sp. AJH120T, isolated from the ceca of a chicken.</title>
        <authorList>
            <person name="Maki J."/>
            <person name="Looft T."/>
        </authorList>
    </citation>
    <scope>NUCLEOTIDE SEQUENCE [LARGE SCALE GENOMIC DNA]</scope>
    <source>
        <strain evidence="3 4">AJH120</strain>
    </source>
</reference>
<feature type="domain" description="UspA" evidence="2">
    <location>
        <begin position="4"/>
        <end position="148"/>
    </location>
</feature>
<dbReference type="InterPro" id="IPR014729">
    <property type="entry name" value="Rossmann-like_a/b/a_fold"/>
</dbReference>
<dbReference type="Pfam" id="PF00582">
    <property type="entry name" value="Usp"/>
    <property type="match status" value="1"/>
</dbReference>
<dbReference type="KEGG" id="meg:DKB62_09330"/>
<dbReference type="PANTHER" id="PTHR46268">
    <property type="entry name" value="STRESS RESPONSE PROTEIN NHAX"/>
    <property type="match status" value="1"/>
</dbReference>
<dbReference type="InterPro" id="IPR006016">
    <property type="entry name" value="UspA"/>
</dbReference>
<dbReference type="SUPFAM" id="SSF52402">
    <property type="entry name" value="Adenine nucleotide alpha hydrolases-like"/>
    <property type="match status" value="1"/>
</dbReference>
<keyword evidence="4" id="KW-1185">Reference proteome</keyword>
<name>A0A346B0V3_9FIRM</name>
<dbReference type="AlphaFoldDB" id="A0A346B0V3"/>
<dbReference type="PANTHER" id="PTHR46268:SF25">
    <property type="entry name" value="USPA DOMAIN PROTEIN"/>
    <property type="match status" value="1"/>
</dbReference>
<dbReference type="EMBL" id="CP029462">
    <property type="protein sequence ID" value="AXL21746.1"/>
    <property type="molecule type" value="Genomic_DNA"/>
</dbReference>
<sequence>MTKYNSILVPIDGSDNAKRALEQAVDLATTYGASITLAYVAHDIAPLANFDQISTATEYVKEHLPQDMEKEGQVFLDGIAKTVPESVPVKSVFAVGSPGPAIVEAAKDGDFDLIVMGSRGLGPLKGLFLGSVSSYVVTRAGCSVLIVK</sequence>